<gene>
    <name evidence="2" type="ORF">AAME72_01290</name>
</gene>
<dbReference type="InterPro" id="IPR041223">
    <property type="entry name" value="ApeA_NTD"/>
</dbReference>
<dbReference type="EMBL" id="CP157390">
    <property type="protein sequence ID" value="XBM48505.1"/>
    <property type="molecule type" value="Genomic_DNA"/>
</dbReference>
<dbReference type="Pfam" id="PF18862">
    <property type="entry name" value="ApeA_NTD1"/>
    <property type="match status" value="1"/>
</dbReference>
<accession>A0AAU7GAM1</accession>
<organism evidence="2">
    <name type="scientific">Leifsonia sp. NPDC080035</name>
    <dbReference type="NCBI Taxonomy" id="3143936"/>
    <lineage>
        <taxon>Bacteria</taxon>
        <taxon>Bacillati</taxon>
        <taxon>Actinomycetota</taxon>
        <taxon>Actinomycetes</taxon>
        <taxon>Micrococcales</taxon>
        <taxon>Microbacteriaceae</taxon>
        <taxon>Leifsonia</taxon>
    </lineage>
</organism>
<evidence type="ECO:0000259" key="1">
    <source>
        <dbReference type="Pfam" id="PF18862"/>
    </source>
</evidence>
<sequence length="460" mass="51709">MSIEKLEPGKTLSGFVIDGVEETPYVVGTLTLDERGVEVELPYLPHLPTKQFETIEQWVDGEALPANLIFETLGGRVSLYGNRSTGWTSGNISQGRFRPDEAVLGDRMGDLQEPLTVTEVKSTLDGLSEWTGFKAIKQETHVDEQSRVKRITAEVESVDEFTWQQGDAKMTITTHWHGDGKRNGLHIDEWVVLTTEFPTSRPFINHLMEQRKVRSLLTLMLGAGIAWRKHEVRDERFAVVMPDGSLLPLFYEVISRRTVRDYALPVPDHTALRRDGVAYLPQLQPAALTRWAALYEEWSRVIDPTVGVLSRSGAFAEDIVISTNLSLEAGGHLLPASKDEEALYGSKKSTSRHIFRCLESLGLDWSEAADSLWGLAEAIADNYNTIKHYDRGEMPPTQETYVIGRLSLVVVRLLALNLLDETGQLVKAYGESWQFQRLLRYFADSNLHIDWKGDFVPASA</sequence>
<feature type="domain" description="ApeA N-terminal" evidence="1">
    <location>
        <begin position="25"/>
        <end position="222"/>
    </location>
</feature>
<name>A0AAU7GAM1_9MICO</name>
<protein>
    <recommendedName>
        <fullName evidence="1">ApeA N-terminal domain-containing protein</fullName>
    </recommendedName>
</protein>
<proteinExistence type="predicted"/>
<dbReference type="RefSeq" id="WP_348788455.1">
    <property type="nucleotide sequence ID" value="NZ_CP157390.1"/>
</dbReference>
<dbReference type="AlphaFoldDB" id="A0AAU7GAM1"/>
<evidence type="ECO:0000313" key="2">
    <source>
        <dbReference type="EMBL" id="XBM48505.1"/>
    </source>
</evidence>
<reference evidence="2" key="1">
    <citation type="submission" date="2024-05" db="EMBL/GenBank/DDBJ databases">
        <title>The Natural Products Discovery Center: Release of the First 8490 Sequenced Strains for Exploring Actinobacteria Biosynthetic Diversity.</title>
        <authorList>
            <person name="Kalkreuter E."/>
            <person name="Kautsar S.A."/>
            <person name="Yang D."/>
            <person name="Bader C.D."/>
            <person name="Teijaro C.N."/>
            <person name="Fluegel L."/>
            <person name="Davis C.M."/>
            <person name="Simpson J.R."/>
            <person name="Lauterbach L."/>
            <person name="Steele A.D."/>
            <person name="Gui C."/>
            <person name="Meng S."/>
            <person name="Li G."/>
            <person name="Viehrig K."/>
            <person name="Ye F."/>
            <person name="Su P."/>
            <person name="Kiefer A.F."/>
            <person name="Nichols A."/>
            <person name="Cepeda A.J."/>
            <person name="Yan W."/>
            <person name="Fan B."/>
            <person name="Jiang Y."/>
            <person name="Adhikari A."/>
            <person name="Zheng C.-J."/>
            <person name="Schuster L."/>
            <person name="Cowan T.M."/>
            <person name="Smanski M.J."/>
            <person name="Chevrette M.G."/>
            <person name="de Carvalho L.P.S."/>
            <person name="Shen B."/>
        </authorList>
    </citation>
    <scope>NUCLEOTIDE SEQUENCE</scope>
    <source>
        <strain evidence="2">NPDC080035</strain>
    </source>
</reference>